<keyword evidence="3" id="KW-1003">Cell membrane</keyword>
<keyword evidence="4 7" id="KW-0812">Transmembrane</keyword>
<dbReference type="GO" id="GO:0005886">
    <property type="term" value="C:plasma membrane"/>
    <property type="evidence" value="ECO:0007669"/>
    <property type="project" value="UniProtKB-SubCell"/>
</dbReference>
<feature type="transmembrane region" description="Helical" evidence="7">
    <location>
        <begin position="205"/>
        <end position="228"/>
    </location>
</feature>
<evidence type="ECO:0000256" key="2">
    <source>
        <dbReference type="ARBA" id="ARBA00022448"/>
    </source>
</evidence>
<feature type="transmembrane region" description="Helical" evidence="7">
    <location>
        <begin position="274"/>
        <end position="291"/>
    </location>
</feature>
<dbReference type="OrthoDB" id="2060935at2"/>
<dbReference type="InterPro" id="IPR035906">
    <property type="entry name" value="MetI-like_sf"/>
</dbReference>
<evidence type="ECO:0000256" key="5">
    <source>
        <dbReference type="ARBA" id="ARBA00022989"/>
    </source>
</evidence>
<dbReference type="AlphaFoldDB" id="A0A2V5KA85"/>
<evidence type="ECO:0000256" key="7">
    <source>
        <dbReference type="RuleBase" id="RU363032"/>
    </source>
</evidence>
<sequence>MITDPRHAGRRTNAIRQGSRTADVVFHALALLVCLATLYPFYFVVIMSISSPMEAAAMNVFWYPKGFYLGSYELIVGDAKMWRAYGNTIVYVACGTALNCLMAVLGAYPLTVRSLAGRKWVVRYLLVPMYFGGGLIPAYLLVNKLGLYDTMGAIIIPGAVGIWNIILVRTYFATIPESLKESAFVDGASHWQLLFKIMIPVSKPIMAVIAIYTIVGIWNGWFDALVYLPNEKLHPLQMYLYRVVVQQTVDLKTLSMEDARDAAANMLSNIQLKYSIIVFTTLPVLFTYPFFQKYFVKGALLGSLKE</sequence>
<feature type="transmembrane region" description="Helical" evidence="7">
    <location>
        <begin position="154"/>
        <end position="172"/>
    </location>
</feature>
<dbReference type="InterPro" id="IPR000515">
    <property type="entry name" value="MetI-like"/>
</dbReference>
<reference evidence="9 10" key="1">
    <citation type="submission" date="2018-05" db="EMBL/GenBank/DDBJ databases">
        <title>Paenibacillus flagellatus sp. nov., isolated from selenium mineral soil.</title>
        <authorList>
            <person name="Dai X."/>
        </authorList>
    </citation>
    <scope>NUCLEOTIDE SEQUENCE [LARGE SCALE GENOMIC DNA]</scope>
    <source>
        <strain evidence="9 10">DXL2</strain>
    </source>
</reference>
<comment type="similarity">
    <text evidence="7">Belongs to the binding-protein-dependent transport system permease family.</text>
</comment>
<comment type="caution">
    <text evidence="9">The sequence shown here is derived from an EMBL/GenBank/DDBJ whole genome shotgun (WGS) entry which is preliminary data.</text>
</comment>
<dbReference type="CDD" id="cd06261">
    <property type="entry name" value="TM_PBP2"/>
    <property type="match status" value="1"/>
</dbReference>
<comment type="subcellular location">
    <subcellularLocation>
        <location evidence="1 7">Cell membrane</location>
        <topology evidence="1 7">Multi-pass membrane protein</topology>
    </subcellularLocation>
</comment>
<evidence type="ECO:0000256" key="3">
    <source>
        <dbReference type="ARBA" id="ARBA00022475"/>
    </source>
</evidence>
<dbReference type="PANTHER" id="PTHR43744:SF9">
    <property type="entry name" value="POLYGALACTURONAN_RHAMNOGALACTURONAN TRANSPORT SYSTEM PERMEASE PROTEIN YTCP"/>
    <property type="match status" value="1"/>
</dbReference>
<evidence type="ECO:0000256" key="4">
    <source>
        <dbReference type="ARBA" id="ARBA00022692"/>
    </source>
</evidence>
<dbReference type="RefSeq" id="WP_110838998.1">
    <property type="nucleotide sequence ID" value="NZ_QJVJ01000002.1"/>
</dbReference>
<keyword evidence="10" id="KW-1185">Reference proteome</keyword>
<keyword evidence="6 7" id="KW-0472">Membrane</keyword>
<organism evidence="9 10">
    <name type="scientific">Paenibacillus flagellatus</name>
    <dbReference type="NCBI Taxonomy" id="2211139"/>
    <lineage>
        <taxon>Bacteria</taxon>
        <taxon>Bacillati</taxon>
        <taxon>Bacillota</taxon>
        <taxon>Bacilli</taxon>
        <taxon>Bacillales</taxon>
        <taxon>Paenibacillaceae</taxon>
        <taxon>Paenibacillus</taxon>
    </lineage>
</organism>
<accession>A0A2V5KA85</accession>
<dbReference type="EMBL" id="QJVJ01000002">
    <property type="protein sequence ID" value="PYI56471.1"/>
    <property type="molecule type" value="Genomic_DNA"/>
</dbReference>
<dbReference type="PROSITE" id="PS50928">
    <property type="entry name" value="ABC_TM1"/>
    <property type="match status" value="1"/>
</dbReference>
<keyword evidence="5 7" id="KW-1133">Transmembrane helix</keyword>
<evidence type="ECO:0000256" key="6">
    <source>
        <dbReference type="ARBA" id="ARBA00023136"/>
    </source>
</evidence>
<dbReference type="GO" id="GO:0055085">
    <property type="term" value="P:transmembrane transport"/>
    <property type="evidence" value="ECO:0007669"/>
    <property type="project" value="InterPro"/>
</dbReference>
<feature type="domain" description="ABC transmembrane type-1" evidence="8">
    <location>
        <begin position="85"/>
        <end position="278"/>
    </location>
</feature>
<evidence type="ECO:0000259" key="8">
    <source>
        <dbReference type="PROSITE" id="PS50928"/>
    </source>
</evidence>
<dbReference type="Pfam" id="PF00528">
    <property type="entry name" value="BPD_transp_1"/>
    <property type="match status" value="1"/>
</dbReference>
<dbReference type="Proteomes" id="UP000247476">
    <property type="component" value="Unassembled WGS sequence"/>
</dbReference>
<feature type="transmembrane region" description="Helical" evidence="7">
    <location>
        <begin position="21"/>
        <end position="43"/>
    </location>
</feature>
<feature type="transmembrane region" description="Helical" evidence="7">
    <location>
        <begin position="120"/>
        <end position="142"/>
    </location>
</feature>
<protein>
    <submittedName>
        <fullName evidence="9">Carbohydrate ABC transporter permease</fullName>
    </submittedName>
</protein>
<feature type="transmembrane region" description="Helical" evidence="7">
    <location>
        <begin position="89"/>
        <end position="108"/>
    </location>
</feature>
<gene>
    <name evidence="9" type="ORF">DLM86_05725</name>
</gene>
<proteinExistence type="inferred from homology"/>
<evidence type="ECO:0000313" key="10">
    <source>
        <dbReference type="Proteomes" id="UP000247476"/>
    </source>
</evidence>
<name>A0A2V5KA85_9BACL</name>
<keyword evidence="2 7" id="KW-0813">Transport</keyword>
<evidence type="ECO:0000256" key="1">
    <source>
        <dbReference type="ARBA" id="ARBA00004651"/>
    </source>
</evidence>
<dbReference type="PANTHER" id="PTHR43744">
    <property type="entry name" value="ABC TRANSPORTER PERMEASE PROTEIN MG189-RELATED-RELATED"/>
    <property type="match status" value="1"/>
</dbReference>
<dbReference type="SUPFAM" id="SSF161098">
    <property type="entry name" value="MetI-like"/>
    <property type="match status" value="1"/>
</dbReference>
<evidence type="ECO:0000313" key="9">
    <source>
        <dbReference type="EMBL" id="PYI56471.1"/>
    </source>
</evidence>
<dbReference type="Gene3D" id="1.10.3720.10">
    <property type="entry name" value="MetI-like"/>
    <property type="match status" value="1"/>
</dbReference>